<dbReference type="GO" id="GO:0019243">
    <property type="term" value="P:methylglyoxal catabolic process to D-lactate via S-lactoyl-glutathione"/>
    <property type="evidence" value="ECO:0007669"/>
    <property type="project" value="TreeGrafter"/>
</dbReference>
<dbReference type="Proteomes" id="UP000682308">
    <property type="component" value="Unassembled WGS sequence"/>
</dbReference>
<dbReference type="InterPro" id="IPR050325">
    <property type="entry name" value="Prot/Nucl_acid_deglycase"/>
</dbReference>
<evidence type="ECO:0000256" key="2">
    <source>
        <dbReference type="ARBA" id="ARBA00023239"/>
    </source>
</evidence>
<dbReference type="Gene3D" id="3.40.50.880">
    <property type="match status" value="1"/>
</dbReference>
<dbReference type="EMBL" id="JAGTPG010000002">
    <property type="protein sequence ID" value="MBR8639672.1"/>
    <property type="molecule type" value="Genomic_DNA"/>
</dbReference>
<dbReference type="GO" id="GO:0005737">
    <property type="term" value="C:cytoplasm"/>
    <property type="evidence" value="ECO:0007669"/>
    <property type="project" value="TreeGrafter"/>
</dbReference>
<dbReference type="CDD" id="cd03141">
    <property type="entry name" value="GATase1_Hsp31_like"/>
    <property type="match status" value="1"/>
</dbReference>
<keyword evidence="2" id="KW-0456">Lyase</keyword>
<reference evidence="5 6" key="1">
    <citation type="submission" date="2021-04" db="EMBL/GenBank/DDBJ databases">
        <title>Characterization of the biosynthetic gene cluster of new lipopeptides with antitumor activity in the genome of the marine Streptomyces PHM034.</title>
        <authorList>
            <person name="Ceniceros A."/>
            <person name="Canedo L."/>
            <person name="Mendez C."/>
            <person name="Olano C."/>
            <person name="Schleissner C."/>
            <person name="Cuevas C."/>
            <person name="De La Calle F."/>
            <person name="Salas J.A."/>
        </authorList>
    </citation>
    <scope>NUCLEOTIDE SEQUENCE [LARGE SCALE GENOMIC DNA]</scope>
    <source>
        <strain evidence="5 6">PHM034</strain>
    </source>
</reference>
<sequence>MPRTNRILVIVTSSGEYEKVGYRTGLWLGELTHFYDVAEQAGFDVTIASIQGGPVPLDPESLAHTVLGDLGTDKRYTDRLFMDRLKDTVAVPQVDVDDYDAIYLTGGHGVMFDFHQSEALETLIARFYETGRIVSAVCHGPCGLLDVTLSSGEPLVKGRKVTGFSWREEELAQRAHAVPYSLEDRLKELGASYSTADKPFDVHIVEDDRLITGQNPRSAKAVAEAVVRNLG</sequence>
<dbReference type="AlphaFoldDB" id="A0A941FGQ4"/>
<protein>
    <submittedName>
        <fullName evidence="5">Type 1 glutamine amidotransferase domain-containing protein</fullName>
    </submittedName>
</protein>
<dbReference type="InterPro" id="IPR029062">
    <property type="entry name" value="Class_I_gatase-like"/>
</dbReference>
<keyword evidence="5" id="KW-0315">Glutamine amidotransferase</keyword>
<organism evidence="5 6">
    <name type="scientific">Streptomyces tuirus</name>
    <dbReference type="NCBI Taxonomy" id="68278"/>
    <lineage>
        <taxon>Bacteria</taxon>
        <taxon>Bacillati</taxon>
        <taxon>Actinomycetota</taxon>
        <taxon>Actinomycetes</taxon>
        <taxon>Kitasatosporales</taxon>
        <taxon>Streptomycetaceae</taxon>
        <taxon>Streptomyces</taxon>
    </lineage>
</organism>
<evidence type="ECO:0000313" key="5">
    <source>
        <dbReference type="EMBL" id="MBR8639672.1"/>
    </source>
</evidence>
<dbReference type="Pfam" id="PF01965">
    <property type="entry name" value="DJ-1_PfpI"/>
    <property type="match status" value="1"/>
</dbReference>
<evidence type="ECO:0000256" key="1">
    <source>
        <dbReference type="ARBA" id="ARBA00023016"/>
    </source>
</evidence>
<dbReference type="InterPro" id="IPR002818">
    <property type="entry name" value="DJ-1/PfpI"/>
</dbReference>
<evidence type="ECO:0000256" key="3">
    <source>
        <dbReference type="ARBA" id="ARBA00038493"/>
    </source>
</evidence>
<gene>
    <name evidence="5" type="ORF">KEF29_11100</name>
</gene>
<evidence type="ECO:0000259" key="4">
    <source>
        <dbReference type="Pfam" id="PF01965"/>
    </source>
</evidence>
<dbReference type="GO" id="GO:0019172">
    <property type="term" value="F:glyoxalase III activity"/>
    <property type="evidence" value="ECO:0007669"/>
    <property type="project" value="TreeGrafter"/>
</dbReference>
<accession>A0A941FGQ4</accession>
<comment type="similarity">
    <text evidence="3">Belongs to the peptidase C56 family. HSP31-like subfamily.</text>
</comment>
<proteinExistence type="inferred from homology"/>
<dbReference type="SUPFAM" id="SSF52317">
    <property type="entry name" value="Class I glutamine amidotransferase-like"/>
    <property type="match status" value="1"/>
</dbReference>
<keyword evidence="6" id="KW-1185">Reference proteome</keyword>
<dbReference type="PANTHER" id="PTHR48094:SF11">
    <property type="entry name" value="GLUTATHIONE-INDEPENDENT GLYOXALASE HSP31-RELATED"/>
    <property type="match status" value="1"/>
</dbReference>
<feature type="domain" description="DJ-1/PfpI" evidence="4">
    <location>
        <begin position="30"/>
        <end position="228"/>
    </location>
</feature>
<name>A0A941FGQ4_9ACTN</name>
<evidence type="ECO:0000313" key="6">
    <source>
        <dbReference type="Proteomes" id="UP000682308"/>
    </source>
</evidence>
<comment type="caution">
    <text evidence="5">The sequence shown here is derived from an EMBL/GenBank/DDBJ whole genome shotgun (WGS) entry which is preliminary data.</text>
</comment>
<keyword evidence="1" id="KW-0346">Stress response</keyword>
<dbReference type="PANTHER" id="PTHR48094">
    <property type="entry name" value="PROTEIN/NUCLEIC ACID DEGLYCASE DJ-1-RELATED"/>
    <property type="match status" value="1"/>
</dbReference>